<feature type="transmembrane region" description="Helical" evidence="1">
    <location>
        <begin position="29"/>
        <end position="52"/>
    </location>
</feature>
<feature type="transmembrane region" description="Helical" evidence="1">
    <location>
        <begin position="58"/>
        <end position="78"/>
    </location>
</feature>
<dbReference type="RefSeq" id="WP_168659319.1">
    <property type="nucleotide sequence ID" value="NZ_CP051180.1"/>
</dbReference>
<sequence>MNIANAMWHKWLHKRLPPSRAQTLSHRSIFILPSGAGIAYLVMCMVLFILGTNYQNNLILALAFILLSLFHTSLLMAYRNLSGITLRAGKSNSCHAGEQASFTVELSAERYRHHIALGFANTTAQLTDVDNAHNSCCELPFPSTQRGKLNPGRIWIETRYPLGLCRAWSVQDLNLSALIWPTAIAGPTGLNSASNTDQNQPQQIRPGIEDFQGLERWQQGDSQSRVAWKQLAQTGSWQIKQFVEPIASPTILTLDSCCSIEDGLSHLTAQLLQHENNRQPYALKLQQQSIEADIGRTHLLQCLDALALYQEGK</sequence>
<dbReference type="KEGG" id="fes:HER31_03645"/>
<name>A0A6H1UBN5_9GAMM</name>
<keyword evidence="1" id="KW-0812">Transmembrane</keyword>
<evidence type="ECO:0000256" key="1">
    <source>
        <dbReference type="SAM" id="Phobius"/>
    </source>
</evidence>
<dbReference type="Proteomes" id="UP000501602">
    <property type="component" value="Chromosome"/>
</dbReference>
<protein>
    <submittedName>
        <fullName evidence="2">DUF58 domain-containing protein</fullName>
    </submittedName>
</protein>
<accession>A0A6H1UBN5</accession>
<gene>
    <name evidence="2" type="ORF">HER31_03645</name>
</gene>
<dbReference type="PANTHER" id="PTHR34351:SF1">
    <property type="entry name" value="SLR1927 PROTEIN"/>
    <property type="match status" value="1"/>
</dbReference>
<proteinExistence type="predicted"/>
<dbReference type="PANTHER" id="PTHR34351">
    <property type="entry name" value="SLR1927 PROTEIN-RELATED"/>
    <property type="match status" value="1"/>
</dbReference>
<evidence type="ECO:0000313" key="2">
    <source>
        <dbReference type="EMBL" id="QIZ76059.1"/>
    </source>
</evidence>
<keyword evidence="3" id="KW-1185">Reference proteome</keyword>
<dbReference type="EMBL" id="CP051180">
    <property type="protein sequence ID" value="QIZ76059.1"/>
    <property type="molecule type" value="Genomic_DNA"/>
</dbReference>
<evidence type="ECO:0000313" key="3">
    <source>
        <dbReference type="Proteomes" id="UP000501602"/>
    </source>
</evidence>
<reference evidence="2 3" key="1">
    <citation type="submission" date="2020-04" db="EMBL/GenBank/DDBJ databases">
        <title>Ferrimonas sp. S7 isolated from sea water.</title>
        <authorList>
            <person name="Bae S.S."/>
            <person name="Baek K."/>
        </authorList>
    </citation>
    <scope>NUCLEOTIDE SEQUENCE [LARGE SCALE GENOMIC DNA]</scope>
    <source>
        <strain evidence="2 3">S7</strain>
    </source>
</reference>
<keyword evidence="1" id="KW-1133">Transmembrane helix</keyword>
<keyword evidence="1" id="KW-0472">Membrane</keyword>
<organism evidence="2 3">
    <name type="scientific">Ferrimonas lipolytica</name>
    <dbReference type="NCBI Taxonomy" id="2724191"/>
    <lineage>
        <taxon>Bacteria</taxon>
        <taxon>Pseudomonadati</taxon>
        <taxon>Pseudomonadota</taxon>
        <taxon>Gammaproteobacteria</taxon>
        <taxon>Alteromonadales</taxon>
        <taxon>Ferrimonadaceae</taxon>
        <taxon>Ferrimonas</taxon>
    </lineage>
</organism>
<dbReference type="AlphaFoldDB" id="A0A6H1UBN5"/>